<evidence type="ECO:0000256" key="2">
    <source>
        <dbReference type="ARBA" id="ARBA00022505"/>
    </source>
</evidence>
<evidence type="ECO:0000313" key="9">
    <source>
        <dbReference type="Proteomes" id="UP001205601"/>
    </source>
</evidence>
<reference evidence="9" key="1">
    <citation type="submission" date="2023-07" db="EMBL/GenBank/DDBJ databases">
        <title>Defluviimonas sediminis sp. nov., isolated from mangrove sediment.</title>
        <authorList>
            <person name="Liu L."/>
            <person name="Li J."/>
            <person name="Huang Y."/>
            <person name="Pan J."/>
            <person name="Li M."/>
        </authorList>
    </citation>
    <scope>NUCLEOTIDE SEQUENCE [LARGE SCALE GENOMIC DNA]</scope>
    <source>
        <strain evidence="9">FT324</strain>
    </source>
</reference>
<dbReference type="Gene3D" id="3.90.420.10">
    <property type="entry name" value="Oxidoreductase, molybdopterin-binding domain"/>
    <property type="match status" value="1"/>
</dbReference>
<keyword evidence="4" id="KW-0560">Oxidoreductase</keyword>
<evidence type="ECO:0000256" key="4">
    <source>
        <dbReference type="ARBA" id="ARBA00023002"/>
    </source>
</evidence>
<dbReference type="InterPro" id="IPR000572">
    <property type="entry name" value="OxRdtase_Mopterin-bd_dom"/>
</dbReference>
<dbReference type="PRINTS" id="PR00407">
    <property type="entry name" value="EUMOPTERIN"/>
</dbReference>
<keyword evidence="2" id="KW-0500">Molybdenum</keyword>
<accession>A0ABT2NRK2</accession>
<evidence type="ECO:0000256" key="3">
    <source>
        <dbReference type="ARBA" id="ARBA00022723"/>
    </source>
</evidence>
<feature type="signal peptide" evidence="5">
    <location>
        <begin position="1"/>
        <end position="27"/>
    </location>
</feature>
<gene>
    <name evidence="8" type="ORF">N5I32_18755</name>
</gene>
<dbReference type="Gene3D" id="2.60.40.650">
    <property type="match status" value="1"/>
</dbReference>
<dbReference type="Pfam" id="PF00174">
    <property type="entry name" value="Oxidored_molyb"/>
    <property type="match status" value="1"/>
</dbReference>
<dbReference type="InterPro" id="IPR036374">
    <property type="entry name" value="OxRdtase_Mopterin-bd_sf"/>
</dbReference>
<keyword evidence="3" id="KW-0479">Metal-binding</keyword>
<feature type="domain" description="Oxidoreductase molybdopterin-binding" evidence="6">
    <location>
        <begin position="86"/>
        <end position="257"/>
    </location>
</feature>
<dbReference type="RefSeq" id="WP_261497476.1">
    <property type="nucleotide sequence ID" value="NZ_JAOCQF010000005.1"/>
</dbReference>
<keyword evidence="5" id="KW-0732">Signal</keyword>
<evidence type="ECO:0000256" key="1">
    <source>
        <dbReference type="ARBA" id="ARBA00001924"/>
    </source>
</evidence>
<dbReference type="InterPro" id="IPR005066">
    <property type="entry name" value="MoCF_OxRdtse_dimer"/>
</dbReference>
<organism evidence="8 9">
    <name type="scientific">Albidovulum sediminis</name>
    <dbReference type="NCBI Taxonomy" id="3066345"/>
    <lineage>
        <taxon>Bacteria</taxon>
        <taxon>Pseudomonadati</taxon>
        <taxon>Pseudomonadota</taxon>
        <taxon>Alphaproteobacteria</taxon>
        <taxon>Rhodobacterales</taxon>
        <taxon>Paracoccaceae</taxon>
        <taxon>Albidovulum</taxon>
    </lineage>
</organism>
<dbReference type="InterPro" id="IPR008335">
    <property type="entry name" value="Mopterin_OxRdtase_euk"/>
</dbReference>
<dbReference type="Pfam" id="PF03404">
    <property type="entry name" value="Mo-co_dimer"/>
    <property type="match status" value="1"/>
</dbReference>
<evidence type="ECO:0000259" key="7">
    <source>
        <dbReference type="Pfam" id="PF03404"/>
    </source>
</evidence>
<dbReference type="PANTHER" id="PTHR19372:SF7">
    <property type="entry name" value="SULFITE OXIDASE, MITOCHONDRIAL"/>
    <property type="match status" value="1"/>
</dbReference>
<evidence type="ECO:0000259" key="6">
    <source>
        <dbReference type="Pfam" id="PF00174"/>
    </source>
</evidence>
<comment type="cofactor">
    <cofactor evidence="1">
        <name>Mo-molybdopterin</name>
        <dbReference type="ChEBI" id="CHEBI:71302"/>
    </cofactor>
</comment>
<dbReference type="SUPFAM" id="SSF56524">
    <property type="entry name" value="Oxidoreductase molybdopterin-binding domain"/>
    <property type="match status" value="1"/>
</dbReference>
<dbReference type="EMBL" id="JAOCQF010000005">
    <property type="protein sequence ID" value="MCT8331562.1"/>
    <property type="molecule type" value="Genomic_DNA"/>
</dbReference>
<evidence type="ECO:0000256" key="5">
    <source>
        <dbReference type="SAM" id="SignalP"/>
    </source>
</evidence>
<name>A0ABT2NRK2_9RHOB</name>
<dbReference type="InterPro" id="IPR006311">
    <property type="entry name" value="TAT_signal"/>
</dbReference>
<evidence type="ECO:0000313" key="8">
    <source>
        <dbReference type="EMBL" id="MCT8331562.1"/>
    </source>
</evidence>
<protein>
    <submittedName>
        <fullName evidence="8">Molybdopterin-dependent oxidoreductase</fullName>
    </submittedName>
</protein>
<comment type="caution">
    <text evidence="8">The sequence shown here is derived from an EMBL/GenBank/DDBJ whole genome shotgun (WGS) entry which is preliminary data.</text>
</comment>
<feature type="chain" id="PRO_5046900785" evidence="5">
    <location>
        <begin position="28"/>
        <end position="400"/>
    </location>
</feature>
<dbReference type="PROSITE" id="PS51318">
    <property type="entry name" value="TAT"/>
    <property type="match status" value="1"/>
</dbReference>
<feature type="domain" description="Moybdenum cofactor oxidoreductase dimerisation" evidence="7">
    <location>
        <begin position="284"/>
        <end position="391"/>
    </location>
</feature>
<keyword evidence="9" id="KW-1185">Reference proteome</keyword>
<proteinExistence type="predicted"/>
<dbReference type="Proteomes" id="UP001205601">
    <property type="component" value="Unassembled WGS sequence"/>
</dbReference>
<dbReference type="InterPro" id="IPR014756">
    <property type="entry name" value="Ig_E-set"/>
</dbReference>
<dbReference type="PANTHER" id="PTHR19372">
    <property type="entry name" value="SULFITE REDUCTASE"/>
    <property type="match status" value="1"/>
</dbReference>
<dbReference type="SUPFAM" id="SSF81296">
    <property type="entry name" value="E set domains"/>
    <property type="match status" value="1"/>
</dbReference>
<sequence>MFNRRQIIASAGAAAGFAMLGGTQSLAETVSLGFENGDRQLVTYPGKRPLLGLSARPPQLETPFAVFNESLLTPNDAFFVRYHLADIPTEIDPETFRLAVGGKVETSLSLSLSDLKSQFDTVDLVAVHQCSGNSRGFTMPRVAGGQAGNGLMGNARWTGVSLKSVLEKAGVQDGAIEVAFDGLDGPVLVETPDFTKALELEHALDGEVMLAWAMNGEDLPWLNGFPLRLVVPGHYGTYWVKHLNQITVRDTALDSFWMAKAYRIPANTCACIEPGTIAAHTLPIARFNVRSFITNVVNGAKVAANAPLALRGIAFDGGYGVSDVSLSADGGQTWNRAKLGEDLGKYSFREWTIALPVGAGDVALMVRATNRIGQSQPLDALWNPSGYMRNVVETTHVTAA</sequence>